<dbReference type="Gene3D" id="2.170.130.10">
    <property type="entry name" value="TonB-dependent receptor, plug domain"/>
    <property type="match status" value="1"/>
</dbReference>
<evidence type="ECO:0008006" key="17">
    <source>
        <dbReference type="Google" id="ProtNLM"/>
    </source>
</evidence>
<keyword evidence="7 10" id="KW-0472">Membrane</keyword>
<evidence type="ECO:0000256" key="10">
    <source>
        <dbReference type="PROSITE-ProRule" id="PRU01360"/>
    </source>
</evidence>
<dbReference type="AlphaFoldDB" id="A0A1Q6R5U2"/>
<evidence type="ECO:0000256" key="7">
    <source>
        <dbReference type="ARBA" id="ARBA00023136"/>
    </source>
</evidence>
<evidence type="ECO:0000256" key="2">
    <source>
        <dbReference type="ARBA" id="ARBA00022448"/>
    </source>
</evidence>
<feature type="domain" description="TonB-dependent receptor plug" evidence="14">
    <location>
        <begin position="52"/>
        <end position="160"/>
    </location>
</feature>
<dbReference type="Gene3D" id="2.40.170.20">
    <property type="entry name" value="TonB-dependent receptor, beta-barrel domain"/>
    <property type="match status" value="1"/>
</dbReference>
<evidence type="ECO:0000259" key="13">
    <source>
        <dbReference type="Pfam" id="PF00593"/>
    </source>
</evidence>
<comment type="subcellular location">
    <subcellularLocation>
        <location evidence="1 10">Cell outer membrane</location>
        <topology evidence="1 10">Multi-pass membrane protein</topology>
    </subcellularLocation>
</comment>
<organism evidence="15 16">
    <name type="scientific">Phascolarctobacterium succinatutens</name>
    <dbReference type="NCBI Taxonomy" id="626940"/>
    <lineage>
        <taxon>Bacteria</taxon>
        <taxon>Bacillati</taxon>
        <taxon>Bacillota</taxon>
        <taxon>Negativicutes</taxon>
        <taxon>Acidaminococcales</taxon>
        <taxon>Acidaminococcaceae</taxon>
        <taxon>Phascolarctobacterium</taxon>
    </lineage>
</organism>
<evidence type="ECO:0000313" key="16">
    <source>
        <dbReference type="Proteomes" id="UP000186777"/>
    </source>
</evidence>
<sequence>MKKVQSLRNAVMVSLLAGTTLIWGGTAFAQEDLQEFALEDMVVTASRVPTQKVDTPADISVITKEEIADQNYASASDALRAIPGVNVLGSGAKGSSMGQDKILLNGDERVLVLVDGRRMNLGSSGNSSADWLPPVNAIERIEVLKGGGSALYGTDAVGGVINVIMKKGSEIGNHVTVKAAGGSWNAEQYAISASGSNDSGLGLIVSATKERRGEYKFKNANGKSQMLKNSGYDDTGVIVKLDQKVGEDNRIGVNFEHINADGGSPFGFSGFGTTDSHKRISNNVALRYDWNESSDEKGYVQVYKNYQHVHFRSPVASRQSNFTDSTIGIEAQQNFKFSDTDELTAGLEYYKTTVDNNALYTGERDINNKAIFAENRWEFAPTWQLNAGLRYDHHSKYGSEVTPKVALNKKFDENSNAYLSWGRVFNAPTTDDLFWYQPGMYPTYGDPNLKPEKGYVWTFGGNTKLNDKTDISASVFYSDIKDAIDWVWDGGTTTQAINVNKEKRRGLELSLNHDFDDNLSAYASYTYVQVKQDKGYGFAKDLTTKPNIYRAGLKYKNADWLFTLNANAVTGQSEKNFVDSSYFTLDLGAQYKINDNAKLFINGYNLTNARYAEFGGLYKNGEARYPMAGRSFIIGAEYTF</sequence>
<dbReference type="InterPro" id="IPR012910">
    <property type="entry name" value="Plug_dom"/>
</dbReference>
<dbReference type="SUPFAM" id="SSF56935">
    <property type="entry name" value="Porins"/>
    <property type="match status" value="1"/>
</dbReference>
<gene>
    <name evidence="15" type="ORF">BHW43_04990</name>
</gene>
<dbReference type="GO" id="GO:0044718">
    <property type="term" value="P:siderophore transmembrane transport"/>
    <property type="evidence" value="ECO:0007669"/>
    <property type="project" value="TreeGrafter"/>
</dbReference>
<evidence type="ECO:0000256" key="8">
    <source>
        <dbReference type="ARBA" id="ARBA00023170"/>
    </source>
</evidence>
<evidence type="ECO:0000256" key="4">
    <source>
        <dbReference type="ARBA" id="ARBA00022692"/>
    </source>
</evidence>
<evidence type="ECO:0000313" key="15">
    <source>
        <dbReference type="EMBL" id="OLA37754.1"/>
    </source>
</evidence>
<dbReference type="InterPro" id="IPR037066">
    <property type="entry name" value="Plug_dom_sf"/>
</dbReference>
<reference evidence="15 16" key="1">
    <citation type="journal article" date="2016" name="Nat. Biotechnol.">
        <title>Measurement of bacterial replication rates in microbial communities.</title>
        <authorList>
            <person name="Brown C.T."/>
            <person name="Olm M.R."/>
            <person name="Thomas B.C."/>
            <person name="Banfield J.F."/>
        </authorList>
    </citation>
    <scope>NUCLEOTIDE SEQUENCE [LARGE SCALE GENOMIC DNA]</scope>
    <source>
        <strain evidence="15">46_33</strain>
    </source>
</reference>
<comment type="similarity">
    <text evidence="10 11">Belongs to the TonB-dependent receptor family.</text>
</comment>
<dbReference type="Proteomes" id="UP000186777">
    <property type="component" value="Unassembled WGS sequence"/>
</dbReference>
<dbReference type="Pfam" id="PF07715">
    <property type="entry name" value="Plug"/>
    <property type="match status" value="1"/>
</dbReference>
<evidence type="ECO:0000256" key="9">
    <source>
        <dbReference type="ARBA" id="ARBA00023237"/>
    </source>
</evidence>
<keyword evidence="2 10" id="KW-0813">Transport</keyword>
<dbReference type="STRING" id="626940.BHW43_04990"/>
<evidence type="ECO:0000256" key="11">
    <source>
        <dbReference type="RuleBase" id="RU003357"/>
    </source>
</evidence>
<dbReference type="PROSITE" id="PS52016">
    <property type="entry name" value="TONB_DEPENDENT_REC_3"/>
    <property type="match status" value="1"/>
</dbReference>
<evidence type="ECO:0000256" key="1">
    <source>
        <dbReference type="ARBA" id="ARBA00004571"/>
    </source>
</evidence>
<keyword evidence="4 10" id="KW-0812">Transmembrane</keyword>
<evidence type="ECO:0000259" key="14">
    <source>
        <dbReference type="Pfam" id="PF07715"/>
    </source>
</evidence>
<dbReference type="GO" id="GO:0009279">
    <property type="term" value="C:cell outer membrane"/>
    <property type="evidence" value="ECO:0007669"/>
    <property type="project" value="UniProtKB-SubCell"/>
</dbReference>
<dbReference type="PANTHER" id="PTHR30069:SF29">
    <property type="entry name" value="HEMOGLOBIN AND HEMOGLOBIN-HAPTOGLOBIN-BINDING PROTEIN 1-RELATED"/>
    <property type="match status" value="1"/>
</dbReference>
<evidence type="ECO:0000256" key="3">
    <source>
        <dbReference type="ARBA" id="ARBA00022452"/>
    </source>
</evidence>
<feature type="domain" description="TonB-dependent receptor-like beta-barrel" evidence="13">
    <location>
        <begin position="248"/>
        <end position="606"/>
    </location>
</feature>
<evidence type="ECO:0000256" key="6">
    <source>
        <dbReference type="ARBA" id="ARBA00023077"/>
    </source>
</evidence>
<dbReference type="InterPro" id="IPR000531">
    <property type="entry name" value="Beta-barrel_TonB"/>
</dbReference>
<feature type="chain" id="PRO_5012186223" description="TonB-dependent receptor" evidence="12">
    <location>
        <begin position="30"/>
        <end position="640"/>
    </location>
</feature>
<keyword evidence="3 10" id="KW-1134">Transmembrane beta strand</keyword>
<dbReference type="EMBL" id="MNTG01000027">
    <property type="protein sequence ID" value="OLA37754.1"/>
    <property type="molecule type" value="Genomic_DNA"/>
</dbReference>
<dbReference type="RefSeq" id="WP_303679737.1">
    <property type="nucleotide sequence ID" value="NZ_MNTG01000027.1"/>
</dbReference>
<keyword evidence="9 10" id="KW-0998">Cell outer membrane</keyword>
<dbReference type="CDD" id="cd01347">
    <property type="entry name" value="ligand_gated_channel"/>
    <property type="match status" value="1"/>
</dbReference>
<protein>
    <recommendedName>
        <fullName evidence="17">TonB-dependent receptor</fullName>
    </recommendedName>
</protein>
<accession>A0A1Q6R5U2</accession>
<keyword evidence="5 12" id="KW-0732">Signal</keyword>
<name>A0A1Q6R5U2_9FIRM</name>
<evidence type="ECO:0000256" key="5">
    <source>
        <dbReference type="ARBA" id="ARBA00022729"/>
    </source>
</evidence>
<dbReference type="PANTHER" id="PTHR30069">
    <property type="entry name" value="TONB-DEPENDENT OUTER MEMBRANE RECEPTOR"/>
    <property type="match status" value="1"/>
</dbReference>
<dbReference type="InterPro" id="IPR039426">
    <property type="entry name" value="TonB-dep_rcpt-like"/>
</dbReference>
<comment type="caution">
    <text evidence="15">The sequence shown here is derived from an EMBL/GenBank/DDBJ whole genome shotgun (WGS) entry which is preliminary data.</text>
</comment>
<evidence type="ECO:0000256" key="12">
    <source>
        <dbReference type="SAM" id="SignalP"/>
    </source>
</evidence>
<feature type="signal peptide" evidence="12">
    <location>
        <begin position="1"/>
        <end position="29"/>
    </location>
</feature>
<dbReference type="InterPro" id="IPR036942">
    <property type="entry name" value="Beta-barrel_TonB_sf"/>
</dbReference>
<dbReference type="Pfam" id="PF00593">
    <property type="entry name" value="TonB_dep_Rec_b-barrel"/>
    <property type="match status" value="1"/>
</dbReference>
<dbReference type="GO" id="GO:0015344">
    <property type="term" value="F:siderophore uptake transmembrane transporter activity"/>
    <property type="evidence" value="ECO:0007669"/>
    <property type="project" value="TreeGrafter"/>
</dbReference>
<keyword evidence="8" id="KW-0675">Receptor</keyword>
<proteinExistence type="inferred from homology"/>
<keyword evidence="6 11" id="KW-0798">TonB box</keyword>